<feature type="compositionally biased region" description="Polar residues" evidence="1">
    <location>
        <begin position="879"/>
        <end position="900"/>
    </location>
</feature>
<feature type="compositionally biased region" description="Polar residues" evidence="1">
    <location>
        <begin position="121"/>
        <end position="152"/>
    </location>
</feature>
<feature type="signal peptide" evidence="2">
    <location>
        <begin position="1"/>
        <end position="26"/>
    </location>
</feature>
<feature type="compositionally biased region" description="Low complexity" evidence="1">
    <location>
        <begin position="177"/>
        <end position="194"/>
    </location>
</feature>
<feature type="compositionally biased region" description="Low complexity" evidence="1">
    <location>
        <begin position="571"/>
        <end position="589"/>
    </location>
</feature>
<evidence type="ECO:0000313" key="4">
    <source>
        <dbReference type="Proteomes" id="UP000472270"/>
    </source>
</evidence>
<feature type="compositionally biased region" description="Low complexity" evidence="1">
    <location>
        <begin position="701"/>
        <end position="720"/>
    </location>
</feature>
<organism evidence="3 4">
    <name type="scientific">Sinocyclocheilus rhinocerous</name>
    <dbReference type="NCBI Taxonomy" id="307959"/>
    <lineage>
        <taxon>Eukaryota</taxon>
        <taxon>Metazoa</taxon>
        <taxon>Chordata</taxon>
        <taxon>Craniata</taxon>
        <taxon>Vertebrata</taxon>
        <taxon>Euteleostomi</taxon>
        <taxon>Actinopterygii</taxon>
        <taxon>Neopterygii</taxon>
        <taxon>Teleostei</taxon>
        <taxon>Ostariophysi</taxon>
        <taxon>Cypriniformes</taxon>
        <taxon>Cyprinidae</taxon>
        <taxon>Cyprininae</taxon>
        <taxon>Sinocyclocheilus</taxon>
    </lineage>
</organism>
<dbReference type="Ensembl" id="ENSSRHT00000010512.1">
    <property type="protein sequence ID" value="ENSSRHP00000010203.1"/>
    <property type="gene ID" value="ENSSRHG00000005763.1"/>
</dbReference>
<feature type="compositionally biased region" description="Polar residues" evidence="1">
    <location>
        <begin position="605"/>
        <end position="617"/>
    </location>
</feature>
<reference evidence="3" key="2">
    <citation type="submission" date="2025-09" db="UniProtKB">
        <authorList>
            <consortium name="Ensembl"/>
        </authorList>
    </citation>
    <scope>IDENTIFICATION</scope>
</reference>
<feature type="region of interest" description="Disordered" evidence="1">
    <location>
        <begin position="438"/>
        <end position="459"/>
    </location>
</feature>
<feature type="compositionally biased region" description="Polar residues" evidence="1">
    <location>
        <begin position="642"/>
        <end position="688"/>
    </location>
</feature>
<feature type="compositionally biased region" description="Low complexity" evidence="1">
    <location>
        <begin position="110"/>
        <end position="120"/>
    </location>
</feature>
<reference evidence="3" key="1">
    <citation type="submission" date="2025-08" db="UniProtKB">
        <authorList>
            <consortium name="Ensembl"/>
        </authorList>
    </citation>
    <scope>IDENTIFICATION</scope>
</reference>
<feature type="compositionally biased region" description="Polar residues" evidence="1">
    <location>
        <begin position="1113"/>
        <end position="1132"/>
    </location>
</feature>
<feature type="region of interest" description="Disordered" evidence="1">
    <location>
        <begin position="99"/>
        <end position="152"/>
    </location>
</feature>
<feature type="region of interest" description="Disordered" evidence="1">
    <location>
        <begin position="233"/>
        <end position="289"/>
    </location>
</feature>
<feature type="compositionally biased region" description="Low complexity" evidence="1">
    <location>
        <begin position="1070"/>
        <end position="1097"/>
    </location>
</feature>
<feature type="region of interest" description="Disordered" evidence="1">
    <location>
        <begin position="806"/>
        <end position="1132"/>
    </location>
</feature>
<evidence type="ECO:0000256" key="1">
    <source>
        <dbReference type="SAM" id="MobiDB-lite"/>
    </source>
</evidence>
<feature type="compositionally biased region" description="Low complexity" evidence="1">
    <location>
        <begin position="908"/>
        <end position="926"/>
    </location>
</feature>
<feature type="compositionally biased region" description="Low complexity" evidence="1">
    <location>
        <begin position="1042"/>
        <end position="1061"/>
    </location>
</feature>
<keyword evidence="4" id="KW-1185">Reference proteome</keyword>
<protein>
    <submittedName>
        <fullName evidence="3">Signaling mucin MSB2-like</fullName>
    </submittedName>
</protein>
<feature type="compositionally biased region" description="Polar residues" evidence="1">
    <location>
        <begin position="488"/>
        <end position="522"/>
    </location>
</feature>
<keyword evidence="2" id="KW-0732">Signal</keyword>
<evidence type="ECO:0000256" key="2">
    <source>
        <dbReference type="SAM" id="SignalP"/>
    </source>
</evidence>
<dbReference type="Proteomes" id="UP000472270">
    <property type="component" value="Unassembled WGS sequence"/>
</dbReference>
<dbReference type="AlphaFoldDB" id="A0A673GDA3"/>
<feature type="compositionally biased region" description="Polar residues" evidence="1">
    <location>
        <begin position="806"/>
        <end position="859"/>
    </location>
</feature>
<gene>
    <name evidence="3" type="primary">LOC107706601</name>
</gene>
<feature type="compositionally biased region" description="Low complexity" evidence="1">
    <location>
        <begin position="233"/>
        <end position="254"/>
    </location>
</feature>
<feature type="region of interest" description="Disordered" evidence="1">
    <location>
        <begin position="487"/>
        <end position="617"/>
    </location>
</feature>
<name>A0A673GDA3_9TELE</name>
<feature type="compositionally biased region" description="Polar residues" evidence="1">
    <location>
        <begin position="99"/>
        <end position="109"/>
    </location>
</feature>
<accession>A0A673GDA3</accession>
<evidence type="ECO:0000313" key="3">
    <source>
        <dbReference type="Ensembl" id="ENSSRHP00000010203.1"/>
    </source>
</evidence>
<feature type="compositionally biased region" description="Low complexity" evidence="1">
    <location>
        <begin position="981"/>
        <end position="1018"/>
    </location>
</feature>
<feature type="compositionally biased region" description="Polar residues" evidence="1">
    <location>
        <begin position="542"/>
        <end position="563"/>
    </location>
</feature>
<feature type="region of interest" description="Disordered" evidence="1">
    <location>
        <begin position="636"/>
        <end position="767"/>
    </location>
</feature>
<sequence>MVFSVMGWKRVHHLVIILIFLKHAVGHEGSFSQNVQLQENWPVHKRSSPRVIQSSVLEAPVTGSIPVEEVAPNMVLGKSLNASRSRFSLSRQYVKGGFSSSYEPMSRKQSAPSVSDSISSVLQLQGSSSPNTQNEVSQSADRQGSYSWSSLSPLDGSGLQGVSAQLASTPVRGGSSSGLSILSPSSSSQSTPDSLLKLSFSPLDVSGLPTGNQSPSNMFTASSQISSGLQLGTTSSLLSKPSSSSTRSSGSSRRVFTATYQGSSGPQLAGGVSQPVSTSGLLTQPPSAESQNSFGSSYVKLAASPLGFSQATSGQSSSRQYTLSSQSRVGTQLAASHQYVPGQGSSYGLSVQPQGTTSQYAPAFSLGAKLPMSSQYYQATLSGSLSPSKSSLGWQPSVTRTQGFQASSTVSQGSGASQSSSWFPSRLSSLSSAGGYISSTDSSSVQSQGTSSQNAPVPLGANVPVYSQAAPSRSSLVLSHLSQLHPSASRSQGFQTSGTVSLQSGSPSQGSKAPSKFSTLTSAAGPGQFVSSQEGSGRYSGLFSQSQRTSSQYSPGLSGSTKLAASPLGVSQSTSGPSSYSQYTSSSQSRAGTQLADSSHYAPVQTGSTSTDGSYLRLQGTSSQYTPLNAKVYSQVAPSGPLSPNQPSQWQTSSKRLQSFQTSGTVSLQSGSPSQGSKAPSKFSTRTSAAGPGQFVSTQEGSGRYSGLSSLSQSTSTLYSPRSPVYAKRGSSVLDVSSQSSSGLSSYRKYTSSSQSRVGTQLAGSSPYVPVQSVSTLTDGSSLRLQGTSTQYVPAPLDAKVPVYSQTAPSGSLSQSEPSQLHPSASRAQSFQTSGTVSLQSGSPSQGSKAPSKFSTLTSAAGPGQFVSSQEGSGRYSGLFSQSQRTSSQYSPGLSGSTKLAASPLGVSQSTSGPSSYSQYTSSSQSRAGTQLAGSSHHAPMQTGNAFSGGSSLQMQGTSSQYAPSPLDVKVPVYSKAPSGPSLSRSQPSQWQPSSKWSQGFQTSGTVTSQSSSPSQGSKAPSKFSTRTSAAGPGQFVSTQEGSGRYSGLSSLSQSTSTLYSPRSPVYAKRGSSVLDVSSQSSSGLSSYRKYTSSSQSRVGTQLAGSSPYVPVQSVSTLTDGSSLRLQGTSTQ</sequence>
<feature type="region of interest" description="Disordered" evidence="1">
    <location>
        <begin position="167"/>
        <end position="194"/>
    </location>
</feature>
<feature type="compositionally biased region" description="Polar residues" evidence="1">
    <location>
        <begin position="274"/>
        <end position="289"/>
    </location>
</feature>
<feature type="compositionally biased region" description="Low complexity" evidence="1">
    <location>
        <begin position="438"/>
        <end position="453"/>
    </location>
</feature>
<feature type="chain" id="PRO_5025452432" evidence="2">
    <location>
        <begin position="27"/>
        <end position="1132"/>
    </location>
</feature>
<feature type="compositionally biased region" description="Low complexity" evidence="1">
    <location>
        <begin position="729"/>
        <end position="756"/>
    </location>
</feature>
<feature type="compositionally biased region" description="Polar residues" evidence="1">
    <location>
        <begin position="942"/>
        <end position="963"/>
    </location>
</feature>
<proteinExistence type="predicted"/>